<dbReference type="PANTHER" id="PTHR41317">
    <property type="entry name" value="PD-(D_E)XK NUCLEASE FAMILY TRANSPOSASE"/>
    <property type="match status" value="1"/>
</dbReference>
<dbReference type="EMBL" id="AZGE01000006">
    <property type="protein sequence ID" value="KRM16026.1"/>
    <property type="molecule type" value="Genomic_DNA"/>
</dbReference>
<dbReference type="AlphaFoldDB" id="A0A0R1WD81"/>
<accession>A0A0R1WD81</accession>
<dbReference type="PATRIC" id="fig|1423779.3.peg.1767"/>
<proteinExistence type="predicted"/>
<evidence type="ECO:0000313" key="1">
    <source>
        <dbReference type="EMBL" id="KRM16026.1"/>
    </source>
</evidence>
<comment type="caution">
    <text evidence="1">The sequence shown here is derived from an EMBL/GenBank/DDBJ whole genome shotgun (WGS) entry which is preliminary data.</text>
</comment>
<evidence type="ECO:0000313" key="2">
    <source>
        <dbReference type="Proteomes" id="UP000050973"/>
    </source>
</evidence>
<dbReference type="Pfam" id="PF12784">
    <property type="entry name" value="PDDEXK_2"/>
    <property type="match status" value="1"/>
</dbReference>
<dbReference type="Proteomes" id="UP000050973">
    <property type="component" value="Unassembled WGS sequence"/>
</dbReference>
<organism evidence="1 2">
    <name type="scientific">Limosilactobacillus oris DSM 4864</name>
    <dbReference type="NCBI Taxonomy" id="1423779"/>
    <lineage>
        <taxon>Bacteria</taxon>
        <taxon>Bacillati</taxon>
        <taxon>Bacillota</taxon>
        <taxon>Bacilli</taxon>
        <taxon>Lactobacillales</taxon>
        <taxon>Lactobacillaceae</taxon>
        <taxon>Limosilactobacillus</taxon>
    </lineage>
</organism>
<protein>
    <recommendedName>
        <fullName evidence="3">Rpn family recombination-promoting nuclease/putative transposase</fullName>
    </recommendedName>
</protein>
<dbReference type="NCBIfam" id="TIGR01784">
    <property type="entry name" value="T_den_put_tspse"/>
    <property type="match status" value="1"/>
</dbReference>
<name>A0A0R1WD81_9LACO</name>
<dbReference type="InterPro" id="IPR010106">
    <property type="entry name" value="RpnA"/>
</dbReference>
<evidence type="ECO:0008006" key="3">
    <source>
        <dbReference type="Google" id="ProtNLM"/>
    </source>
</evidence>
<dbReference type="PANTHER" id="PTHR41317:SF1">
    <property type="entry name" value="PD-(D_E)XK NUCLEASE FAMILY TRANSPOSASE"/>
    <property type="match status" value="1"/>
</dbReference>
<sequence>MRGEQMNNEISIQDDFVFGSVMSNKRLCQRLIQLILPKVKIERIDFPTVQKTVQESQFSRGVRFDVYTKDQDGVVYEIDMQVRHTRGLPQRVRYYQGRIDSEMLKHGQQYASLRQSYVIFICPFDPFGQGRHRYDFINYCKQNKSLELGDGRTAIFLNTKGTKNDVSNDLRNFLDYVDNKDVDNDEYVKELRDYIRNLSKNTEWRNDYMDNKTHMMFHDEDVREEGKKAGIALGKKEGIVAGKLEAVRGTIELLHQMGLPEDQLKSKVQRQFDLSNAQMQELFG</sequence>
<reference evidence="1 2" key="1">
    <citation type="journal article" date="2015" name="Genome Announc.">
        <title>Expanding the biotechnology potential of lactobacilli through comparative genomics of 213 strains and associated genera.</title>
        <authorList>
            <person name="Sun Z."/>
            <person name="Harris H.M."/>
            <person name="McCann A."/>
            <person name="Guo C."/>
            <person name="Argimon S."/>
            <person name="Zhang W."/>
            <person name="Yang X."/>
            <person name="Jeffery I.B."/>
            <person name="Cooney J.C."/>
            <person name="Kagawa T.F."/>
            <person name="Liu W."/>
            <person name="Song Y."/>
            <person name="Salvetti E."/>
            <person name="Wrobel A."/>
            <person name="Rasinkangas P."/>
            <person name="Parkhill J."/>
            <person name="Rea M.C."/>
            <person name="O'Sullivan O."/>
            <person name="Ritari J."/>
            <person name="Douillard F.P."/>
            <person name="Paul Ross R."/>
            <person name="Yang R."/>
            <person name="Briner A.E."/>
            <person name="Felis G.E."/>
            <person name="de Vos W.M."/>
            <person name="Barrangou R."/>
            <person name="Klaenhammer T.R."/>
            <person name="Caufield P.W."/>
            <person name="Cui Y."/>
            <person name="Zhang H."/>
            <person name="O'Toole P.W."/>
        </authorList>
    </citation>
    <scope>NUCLEOTIDE SEQUENCE [LARGE SCALE GENOMIC DNA]</scope>
    <source>
        <strain evidence="1 2">DSM 4864</strain>
    </source>
</reference>
<gene>
    <name evidence="1" type="ORF">FC49_GL001707</name>
</gene>